<reference evidence="4 5" key="1">
    <citation type="submission" date="2018-06" db="EMBL/GenBank/DDBJ databases">
        <title>Actinomadura craniellae sp. nov. isolated from marine sponge Craniella sp.</title>
        <authorList>
            <person name="Li L."/>
            <person name="Xu Q.H."/>
            <person name="Lin H.W."/>
            <person name="Lu Y.H."/>
        </authorList>
    </citation>
    <scope>NUCLEOTIDE SEQUENCE [LARGE SCALE GENOMIC DNA]</scope>
    <source>
        <strain evidence="4 5">LHW63021</strain>
    </source>
</reference>
<dbReference type="PANTHER" id="PTHR30487">
    <property type="entry name" value="TYPE 4 PREPILIN-LIKE PROTEINS LEADER PEPTIDE-PROCESSING ENZYME"/>
    <property type="match status" value="1"/>
</dbReference>
<feature type="transmembrane region" description="Helical" evidence="2">
    <location>
        <begin position="49"/>
        <end position="69"/>
    </location>
</feature>
<comment type="similarity">
    <text evidence="1">Belongs to the peptidase A24 family.</text>
</comment>
<name>A0A365H1T0_9ACTN</name>
<keyword evidence="2" id="KW-0472">Membrane</keyword>
<feature type="domain" description="Prepilin type IV endopeptidase peptidase" evidence="3">
    <location>
        <begin position="82"/>
        <end position="190"/>
    </location>
</feature>
<accession>A0A365H1T0</accession>
<dbReference type="OrthoDB" id="2087435at2"/>
<dbReference type="GO" id="GO:0005886">
    <property type="term" value="C:plasma membrane"/>
    <property type="evidence" value="ECO:0007669"/>
    <property type="project" value="TreeGrafter"/>
</dbReference>
<dbReference type="GO" id="GO:0006465">
    <property type="term" value="P:signal peptide processing"/>
    <property type="evidence" value="ECO:0007669"/>
    <property type="project" value="TreeGrafter"/>
</dbReference>
<gene>
    <name evidence="4" type="ORF">DPM19_21010</name>
</gene>
<evidence type="ECO:0000259" key="3">
    <source>
        <dbReference type="Pfam" id="PF01478"/>
    </source>
</evidence>
<keyword evidence="2" id="KW-0812">Transmembrane</keyword>
<feature type="transmembrane region" description="Helical" evidence="2">
    <location>
        <begin position="204"/>
        <end position="222"/>
    </location>
</feature>
<proteinExistence type="inferred from homology"/>
<dbReference type="EMBL" id="QLYX01000010">
    <property type="protein sequence ID" value="RAY12998.1"/>
    <property type="molecule type" value="Genomic_DNA"/>
</dbReference>
<feature type="transmembrane region" description="Helical" evidence="2">
    <location>
        <begin position="100"/>
        <end position="120"/>
    </location>
</feature>
<feature type="transmembrane region" description="Helical" evidence="2">
    <location>
        <begin position="167"/>
        <end position="195"/>
    </location>
</feature>
<dbReference type="Gene3D" id="1.20.120.1220">
    <property type="match status" value="1"/>
</dbReference>
<feature type="transmembrane region" description="Helical" evidence="2">
    <location>
        <begin position="127"/>
        <end position="147"/>
    </location>
</feature>
<dbReference type="AlphaFoldDB" id="A0A365H1T0"/>
<dbReference type="Pfam" id="PF01478">
    <property type="entry name" value="Peptidase_A24"/>
    <property type="match status" value="1"/>
</dbReference>
<dbReference type="InterPro" id="IPR050882">
    <property type="entry name" value="Prepilin_peptidase/N-MTase"/>
</dbReference>
<evidence type="ECO:0000313" key="4">
    <source>
        <dbReference type="EMBL" id="RAY12998.1"/>
    </source>
</evidence>
<keyword evidence="2" id="KW-1133">Transmembrane helix</keyword>
<evidence type="ECO:0000256" key="1">
    <source>
        <dbReference type="ARBA" id="ARBA00005801"/>
    </source>
</evidence>
<dbReference type="GO" id="GO:0004190">
    <property type="term" value="F:aspartic-type endopeptidase activity"/>
    <property type="evidence" value="ECO:0007669"/>
    <property type="project" value="InterPro"/>
</dbReference>
<dbReference type="Proteomes" id="UP000251891">
    <property type="component" value="Unassembled WGS sequence"/>
</dbReference>
<organism evidence="4 5">
    <name type="scientific">Actinomadura craniellae</name>
    <dbReference type="NCBI Taxonomy" id="2231787"/>
    <lineage>
        <taxon>Bacteria</taxon>
        <taxon>Bacillati</taxon>
        <taxon>Actinomycetota</taxon>
        <taxon>Actinomycetes</taxon>
        <taxon>Streptosporangiales</taxon>
        <taxon>Thermomonosporaceae</taxon>
        <taxon>Actinomadura</taxon>
    </lineage>
</organism>
<protein>
    <submittedName>
        <fullName evidence="4">Prepilin peptidase</fullName>
    </submittedName>
</protein>
<evidence type="ECO:0000313" key="5">
    <source>
        <dbReference type="Proteomes" id="UP000251891"/>
    </source>
</evidence>
<dbReference type="InterPro" id="IPR000045">
    <property type="entry name" value="Prepilin_IV_endopep_pep"/>
</dbReference>
<sequence>MRRGGRRLRRAARVGFVAEYPPDSPTAPAGDGADDTVTGPHWFAPVARAPWPIALTALAVVALLVWRIGARPELPAYVYLGVLGVVLSAIDIPLRRLPDPLTLSSYPIALVLLAVAVPFTDDGAARYVFALAGLGALWLFFAVQWFVVPNAIGLGDVKLSGTLGLYLGWLGSSAWLLGVFGMFALGGLFSIALLVTRRADRKSAIPFGPFMVAGTLLAILVHA</sequence>
<evidence type="ECO:0000256" key="2">
    <source>
        <dbReference type="SAM" id="Phobius"/>
    </source>
</evidence>
<keyword evidence="5" id="KW-1185">Reference proteome</keyword>
<comment type="caution">
    <text evidence="4">The sequence shown here is derived from an EMBL/GenBank/DDBJ whole genome shotgun (WGS) entry which is preliminary data.</text>
</comment>
<dbReference type="PANTHER" id="PTHR30487:SF0">
    <property type="entry name" value="PREPILIN LEADER PEPTIDASE_N-METHYLTRANSFERASE-RELATED"/>
    <property type="match status" value="1"/>
</dbReference>